<evidence type="ECO:0000313" key="4">
    <source>
        <dbReference type="Proteomes" id="UP000183788"/>
    </source>
</evidence>
<dbReference type="Proteomes" id="UP001326715">
    <property type="component" value="Chromosome"/>
</dbReference>
<dbReference type="Pfam" id="PF05147">
    <property type="entry name" value="LANC_like"/>
    <property type="match status" value="1"/>
</dbReference>
<dbReference type="OrthoDB" id="6313827at2"/>
<reference evidence="3 5" key="2">
    <citation type="submission" date="2023-11" db="EMBL/GenBank/DDBJ databases">
        <title>MicrobeMod: A computational toolkit for identifying prokaryotic methylation and restriction-modification with nanopore sequencing.</title>
        <authorList>
            <person name="Crits-Christoph A."/>
            <person name="Kang S.C."/>
            <person name="Lee H."/>
            <person name="Ostrov N."/>
        </authorList>
    </citation>
    <scope>NUCLEOTIDE SEQUENCE [LARGE SCALE GENOMIC DNA]</scope>
    <source>
        <strain evidence="3 5">ATCC 23090</strain>
    </source>
</reference>
<proteinExistence type="predicted"/>
<keyword evidence="1" id="KW-0479">Metal-binding</keyword>
<dbReference type="RefSeq" id="WP_072360991.1">
    <property type="nucleotide sequence ID" value="NZ_CBHWAX010000060.1"/>
</dbReference>
<protein>
    <submittedName>
        <fullName evidence="2">Lanthionine synthetase C-like protein</fullName>
    </submittedName>
    <submittedName>
        <fullName evidence="3">Lanthionine synthetase LanC family protein</fullName>
    </submittedName>
</protein>
<dbReference type="STRING" id="1004.SAMN05661012_02779"/>
<sequence>MVQEPVKVESLLTHIHQLIDQHTADNDTLMDGGRLGLIVYYHSLWQGYRDNTYLDKTYALLDEVLDHMNNNTLQLEGASLATGICGLTSVINLLYKDGLLDIDIDKELARYDDYLYHQALQLIKEDKLDYLHGAFGIIRYFTDRLLQPKTEIYLREIIRVLYEKCVVTKHGTWFRNIFLFGTGQINFSLTQGQAGFLSVLTALHETEIDPQTTGYLLQQGIRFVRHHLREVDLIGQDWSFFPLTTSEAEDEKNYKNRLGWCYGDLNQVSLFYKASFVLQDENLKQMADLVGGSSLMRKTYEATQIDDIYFCNGTAGLAQYYYSLYRYSNEESYLEGWHYWMKETIKRLEVVLHEESFKGRETRLLEGLPGIALVLLGHLIKEELPWTDLLLL</sequence>
<dbReference type="AlphaFoldDB" id="A0A1K1QK09"/>
<dbReference type="InterPro" id="IPR007822">
    <property type="entry name" value="LANC-like"/>
</dbReference>
<dbReference type="PRINTS" id="PR01950">
    <property type="entry name" value="LANCSUPER"/>
</dbReference>
<organism evidence="2 4">
    <name type="scientific">Chitinophaga sancti</name>
    <dbReference type="NCBI Taxonomy" id="1004"/>
    <lineage>
        <taxon>Bacteria</taxon>
        <taxon>Pseudomonadati</taxon>
        <taxon>Bacteroidota</taxon>
        <taxon>Chitinophagia</taxon>
        <taxon>Chitinophagales</taxon>
        <taxon>Chitinophagaceae</taxon>
        <taxon>Chitinophaga</taxon>
    </lineage>
</organism>
<dbReference type="EMBL" id="FPIZ01000008">
    <property type="protein sequence ID" value="SFW59558.1"/>
    <property type="molecule type" value="Genomic_DNA"/>
</dbReference>
<keyword evidence="5" id="KW-1185">Reference proteome</keyword>
<dbReference type="GO" id="GO:0031179">
    <property type="term" value="P:peptide modification"/>
    <property type="evidence" value="ECO:0007669"/>
    <property type="project" value="InterPro"/>
</dbReference>
<evidence type="ECO:0000256" key="1">
    <source>
        <dbReference type="PIRSR" id="PIRSR607822-1"/>
    </source>
</evidence>
<dbReference type="Gene3D" id="1.50.10.20">
    <property type="match status" value="1"/>
</dbReference>
<reference evidence="2 4" key="1">
    <citation type="submission" date="2016-11" db="EMBL/GenBank/DDBJ databases">
        <authorList>
            <person name="Jaros S."/>
            <person name="Januszkiewicz K."/>
            <person name="Wedrychowicz H."/>
        </authorList>
    </citation>
    <scope>NUCLEOTIDE SEQUENCE [LARGE SCALE GENOMIC DNA]</scope>
    <source>
        <strain evidence="2 4">DSM 784</strain>
    </source>
</reference>
<dbReference type="PRINTS" id="PR01955">
    <property type="entry name" value="LANCFRANKIA"/>
</dbReference>
<feature type="binding site" evidence="1">
    <location>
        <position position="311"/>
    </location>
    <ligand>
        <name>Zn(2+)</name>
        <dbReference type="ChEBI" id="CHEBI:29105"/>
    </ligand>
</feature>
<evidence type="ECO:0000313" key="3">
    <source>
        <dbReference type="EMBL" id="WQG89127.1"/>
    </source>
</evidence>
<evidence type="ECO:0000313" key="5">
    <source>
        <dbReference type="Proteomes" id="UP001326715"/>
    </source>
</evidence>
<gene>
    <name evidence="2" type="ORF">SAMN05661012_02779</name>
    <name evidence="3" type="ORF">SR876_29795</name>
</gene>
<dbReference type="Proteomes" id="UP000183788">
    <property type="component" value="Unassembled WGS sequence"/>
</dbReference>
<evidence type="ECO:0000313" key="2">
    <source>
        <dbReference type="EMBL" id="SFW59558.1"/>
    </source>
</evidence>
<name>A0A1K1QK09_9BACT</name>
<keyword evidence="1" id="KW-0862">Zinc</keyword>
<dbReference type="EMBL" id="CP140154">
    <property type="protein sequence ID" value="WQG89127.1"/>
    <property type="molecule type" value="Genomic_DNA"/>
</dbReference>
<dbReference type="GO" id="GO:0046872">
    <property type="term" value="F:metal ion binding"/>
    <property type="evidence" value="ECO:0007669"/>
    <property type="project" value="UniProtKB-KW"/>
</dbReference>
<accession>A0A1K1QK09</accession>
<feature type="binding site" evidence="1">
    <location>
        <position position="261"/>
    </location>
    <ligand>
        <name>Zn(2+)</name>
        <dbReference type="ChEBI" id="CHEBI:29105"/>
    </ligand>
</feature>
<dbReference type="SMART" id="SM01260">
    <property type="entry name" value="LANC_like"/>
    <property type="match status" value="1"/>
</dbReference>
<dbReference type="SUPFAM" id="SSF158745">
    <property type="entry name" value="LanC-like"/>
    <property type="match status" value="1"/>
</dbReference>